<evidence type="ECO:0000256" key="6">
    <source>
        <dbReference type="ARBA" id="ARBA00022692"/>
    </source>
</evidence>
<evidence type="ECO:0000256" key="8">
    <source>
        <dbReference type="ARBA" id="ARBA00022989"/>
    </source>
</evidence>
<name>A0ABY7TIU2_9SPHN</name>
<evidence type="ECO:0000256" key="9">
    <source>
        <dbReference type="ARBA" id="ARBA00023136"/>
    </source>
</evidence>
<gene>
    <name evidence="10" type="primary">gspM</name>
    <name evidence="10" type="ORF">PQ455_14710</name>
</gene>
<keyword evidence="6" id="KW-0812">Transmembrane</keyword>
<dbReference type="RefSeq" id="WP_273686849.1">
    <property type="nucleotide sequence ID" value="NZ_CP117411.1"/>
</dbReference>
<keyword evidence="3" id="KW-0813">Transport</keyword>
<dbReference type="Proteomes" id="UP001220395">
    <property type="component" value="Chromosome"/>
</dbReference>
<dbReference type="Gene3D" id="3.30.1360.100">
    <property type="entry name" value="General secretion pathway protein M, EpsM"/>
    <property type="match status" value="1"/>
</dbReference>
<dbReference type="SUPFAM" id="SSF103054">
    <property type="entry name" value="General secretion pathway protein M, EpsM"/>
    <property type="match status" value="1"/>
</dbReference>
<accession>A0ABY7TIU2</accession>
<dbReference type="EMBL" id="CP117411">
    <property type="protein sequence ID" value="WCT72876.1"/>
    <property type="molecule type" value="Genomic_DNA"/>
</dbReference>
<dbReference type="InterPro" id="IPR007690">
    <property type="entry name" value="T2SS_GspM"/>
</dbReference>
<dbReference type="InterPro" id="IPR023229">
    <property type="entry name" value="T2SS_M_periplasmic_sf"/>
</dbReference>
<comment type="similarity">
    <text evidence="2">Belongs to the GSP M family.</text>
</comment>
<organism evidence="10 11">
    <name type="scientific">Sphingomonas naphthae</name>
    <dbReference type="NCBI Taxonomy" id="1813468"/>
    <lineage>
        <taxon>Bacteria</taxon>
        <taxon>Pseudomonadati</taxon>
        <taxon>Pseudomonadota</taxon>
        <taxon>Alphaproteobacteria</taxon>
        <taxon>Sphingomonadales</taxon>
        <taxon>Sphingomonadaceae</taxon>
        <taxon>Sphingomonas</taxon>
    </lineage>
</organism>
<keyword evidence="11" id="KW-1185">Reference proteome</keyword>
<evidence type="ECO:0000256" key="1">
    <source>
        <dbReference type="ARBA" id="ARBA00004377"/>
    </source>
</evidence>
<protein>
    <submittedName>
        <fullName evidence="10">Type II secretion system protein GspM</fullName>
    </submittedName>
</protein>
<reference evidence="10 11" key="1">
    <citation type="submission" date="2023-02" db="EMBL/GenBank/DDBJ databases">
        <title>Genome sequence of Sphingomonas naphthae.</title>
        <authorList>
            <person name="Kim S."/>
            <person name="Heo J."/>
            <person name="Kwon S.-W."/>
        </authorList>
    </citation>
    <scope>NUCLEOTIDE SEQUENCE [LARGE SCALE GENOMIC DNA]</scope>
    <source>
        <strain evidence="10 11">KACC 18716</strain>
    </source>
</reference>
<evidence type="ECO:0000256" key="5">
    <source>
        <dbReference type="ARBA" id="ARBA00022519"/>
    </source>
</evidence>
<comment type="subcellular location">
    <subcellularLocation>
        <location evidence="1">Cell inner membrane</location>
        <topology evidence="1">Single-pass membrane protein</topology>
    </subcellularLocation>
</comment>
<evidence type="ECO:0000256" key="4">
    <source>
        <dbReference type="ARBA" id="ARBA00022475"/>
    </source>
</evidence>
<evidence type="ECO:0000256" key="2">
    <source>
        <dbReference type="ARBA" id="ARBA00010637"/>
    </source>
</evidence>
<dbReference type="Pfam" id="PF04612">
    <property type="entry name" value="T2SSM"/>
    <property type="match status" value="1"/>
</dbReference>
<evidence type="ECO:0000256" key="7">
    <source>
        <dbReference type="ARBA" id="ARBA00022927"/>
    </source>
</evidence>
<proteinExistence type="inferred from homology"/>
<evidence type="ECO:0000313" key="11">
    <source>
        <dbReference type="Proteomes" id="UP001220395"/>
    </source>
</evidence>
<keyword evidence="9" id="KW-0472">Membrane</keyword>
<keyword evidence="8" id="KW-1133">Transmembrane helix</keyword>
<evidence type="ECO:0000313" key="10">
    <source>
        <dbReference type="EMBL" id="WCT72876.1"/>
    </source>
</evidence>
<keyword evidence="5" id="KW-0997">Cell inner membrane</keyword>
<keyword evidence="7" id="KW-0653">Protein transport</keyword>
<evidence type="ECO:0000256" key="3">
    <source>
        <dbReference type="ARBA" id="ARBA00022448"/>
    </source>
</evidence>
<sequence length="168" mass="17374">MRIAAAIGPRLDPYRSRFLIWWGGRSRREQRLLAGLAAVAAVALLIVCVVKPLQAARADALSRIRTYDTLDARIRAAGPALAGGGGAAQRSGDPASIVSASAAQYGVAASAQPVAGGRMRVAVSGAAYDGVVRWLDDLARTSSLRVTTMRLTRGTAAGTVDGDLVFAA</sequence>
<keyword evidence="4" id="KW-1003">Cell membrane</keyword>